<name>A0A166JTD0_9AGAM</name>
<evidence type="ECO:0000256" key="1">
    <source>
        <dbReference type="SAM" id="MobiDB-lite"/>
    </source>
</evidence>
<dbReference type="InterPro" id="IPR001810">
    <property type="entry name" value="F-box_dom"/>
</dbReference>
<protein>
    <recommendedName>
        <fullName evidence="2">F-box domain-containing protein</fullName>
    </recommendedName>
</protein>
<feature type="region of interest" description="Disordered" evidence="1">
    <location>
        <begin position="659"/>
        <end position="696"/>
    </location>
</feature>
<dbReference type="Pfam" id="PF00646">
    <property type="entry name" value="F-box"/>
    <property type="match status" value="1"/>
</dbReference>
<organism evidence="3 4">
    <name type="scientific">Athelia psychrophila</name>
    <dbReference type="NCBI Taxonomy" id="1759441"/>
    <lineage>
        <taxon>Eukaryota</taxon>
        <taxon>Fungi</taxon>
        <taxon>Dikarya</taxon>
        <taxon>Basidiomycota</taxon>
        <taxon>Agaricomycotina</taxon>
        <taxon>Agaricomycetes</taxon>
        <taxon>Agaricomycetidae</taxon>
        <taxon>Atheliales</taxon>
        <taxon>Atheliaceae</taxon>
        <taxon>Athelia</taxon>
    </lineage>
</organism>
<feature type="region of interest" description="Disordered" evidence="1">
    <location>
        <begin position="1"/>
        <end position="22"/>
    </location>
</feature>
<reference evidence="3 4" key="1">
    <citation type="journal article" date="2016" name="Mol. Biol. Evol.">
        <title>Comparative Genomics of Early-Diverging Mushroom-Forming Fungi Provides Insights into the Origins of Lignocellulose Decay Capabilities.</title>
        <authorList>
            <person name="Nagy L.G."/>
            <person name="Riley R."/>
            <person name="Tritt A."/>
            <person name="Adam C."/>
            <person name="Daum C."/>
            <person name="Floudas D."/>
            <person name="Sun H."/>
            <person name="Yadav J.S."/>
            <person name="Pangilinan J."/>
            <person name="Larsson K.H."/>
            <person name="Matsuura K."/>
            <person name="Barry K."/>
            <person name="Labutti K."/>
            <person name="Kuo R."/>
            <person name="Ohm R.A."/>
            <person name="Bhattacharya S.S."/>
            <person name="Shirouzu T."/>
            <person name="Yoshinaga Y."/>
            <person name="Martin F.M."/>
            <person name="Grigoriev I.V."/>
            <person name="Hibbett D.S."/>
        </authorList>
    </citation>
    <scope>NUCLEOTIDE SEQUENCE [LARGE SCALE GENOMIC DNA]</scope>
    <source>
        <strain evidence="3 4">CBS 109695</strain>
    </source>
</reference>
<dbReference type="EMBL" id="KV417549">
    <property type="protein sequence ID" value="KZP21195.1"/>
    <property type="molecule type" value="Genomic_DNA"/>
</dbReference>
<dbReference type="STRING" id="436010.A0A166JTD0"/>
<sequence>MSRRSTRLASKPTPGFQKEDDEISLKADVEFDHGDVSDFDEEAEQPVRKKRKQAAGTQPKQFKAKRGKLRQLPEMPIDILFEIFGHVRPHDLLRLSRTTKALRGILMRRSAVSVWKDVIGQVEGLPECPSDLVEPQYASLAFDSYCHLCGAPNVHTIFWECRMRCCQKCINSRFMDMNGIAGSFRLVYSRNHSTMLPSGSAKYGKYHTRKLYNRSDVAAVHGMLQELEHDIKKRDAYVQEKEAEVIALRTHAELCELWQRDAITERSEELNGMRNRRKDAITVKLRGLGYGPELDQEKWYLSALSKHQPMNKPQELTERIWTNISQPIIEIMDVIRQGRLQRIHRNALQARLKIVEDLLKEYEAEQPIHAVVPGLGDICNMVEFRSLIIDPEDGVDVLKNDFETAMIQLPTLISAWRMEKEAELVSLMLNPNPDIPSATSSDPDSNRKQLELAKAQFHCKSCNEAISYPRILVHRCMTEYRPSQRAADSDDEKIMWSCQHKTPWDHSKIIAFGGQIQSSITQLLTSCALDPDNTTAQQMDDYDFRFECLGCKSNSEGASIMSWRSTVRHSAKNGHMDEWNLVDKVDTARAKEKQNERSHKYLEPGIFCRHCRSNVWGYRCEAHMKNEHSIDPTTEADWYRSLDSPHPSDQIYMLSVEAEEEKAAQEEQKVKAAEAAEENRAQQLKAAAAGGASGSD</sequence>
<accession>A0A166JTD0</accession>
<feature type="domain" description="F-box" evidence="2">
    <location>
        <begin position="69"/>
        <end position="118"/>
    </location>
</feature>
<gene>
    <name evidence="3" type="ORF">FIBSPDRAFT_1044356</name>
</gene>
<proteinExistence type="predicted"/>
<dbReference type="InterPro" id="IPR036047">
    <property type="entry name" value="F-box-like_dom_sf"/>
</dbReference>
<feature type="compositionally biased region" description="Basic and acidic residues" evidence="1">
    <location>
        <begin position="661"/>
        <end position="680"/>
    </location>
</feature>
<dbReference type="OrthoDB" id="2322499at2759"/>
<feature type="region of interest" description="Disordered" evidence="1">
    <location>
        <begin position="34"/>
        <end position="66"/>
    </location>
</feature>
<dbReference type="SUPFAM" id="SSF81383">
    <property type="entry name" value="F-box domain"/>
    <property type="match status" value="1"/>
</dbReference>
<dbReference type="AlphaFoldDB" id="A0A166JTD0"/>
<evidence type="ECO:0000259" key="2">
    <source>
        <dbReference type="PROSITE" id="PS50181"/>
    </source>
</evidence>
<dbReference type="SMART" id="SM00256">
    <property type="entry name" value="FBOX"/>
    <property type="match status" value="1"/>
</dbReference>
<dbReference type="Proteomes" id="UP000076532">
    <property type="component" value="Unassembled WGS sequence"/>
</dbReference>
<keyword evidence="4" id="KW-1185">Reference proteome</keyword>
<evidence type="ECO:0000313" key="3">
    <source>
        <dbReference type="EMBL" id="KZP21195.1"/>
    </source>
</evidence>
<evidence type="ECO:0000313" key="4">
    <source>
        <dbReference type="Proteomes" id="UP000076532"/>
    </source>
</evidence>
<dbReference type="CDD" id="cd09917">
    <property type="entry name" value="F-box_SF"/>
    <property type="match status" value="1"/>
</dbReference>
<dbReference type="PROSITE" id="PS50181">
    <property type="entry name" value="FBOX"/>
    <property type="match status" value="1"/>
</dbReference>